<evidence type="ECO:0000313" key="3">
    <source>
        <dbReference type="Proteomes" id="UP000281553"/>
    </source>
</evidence>
<dbReference type="Pfam" id="PF00078">
    <property type="entry name" value="RVT_1"/>
    <property type="match status" value="1"/>
</dbReference>
<organism evidence="2 3">
    <name type="scientific">Dibothriocephalus latus</name>
    <name type="common">Fish tapeworm</name>
    <name type="synonym">Diphyllobothrium latum</name>
    <dbReference type="NCBI Taxonomy" id="60516"/>
    <lineage>
        <taxon>Eukaryota</taxon>
        <taxon>Metazoa</taxon>
        <taxon>Spiralia</taxon>
        <taxon>Lophotrochozoa</taxon>
        <taxon>Platyhelminthes</taxon>
        <taxon>Cestoda</taxon>
        <taxon>Eucestoda</taxon>
        <taxon>Diphyllobothriidea</taxon>
        <taxon>Diphyllobothriidae</taxon>
        <taxon>Dibothriocephalus</taxon>
    </lineage>
</organism>
<proteinExistence type="predicted"/>
<dbReference type="PANTHER" id="PTHR47027">
    <property type="entry name" value="REVERSE TRANSCRIPTASE DOMAIN-CONTAINING PROTEIN"/>
    <property type="match status" value="1"/>
</dbReference>
<accession>A0A3P6QAF9</accession>
<dbReference type="InterPro" id="IPR000477">
    <property type="entry name" value="RT_dom"/>
</dbReference>
<dbReference type="AlphaFoldDB" id="A0A3P6QAF9"/>
<dbReference type="Proteomes" id="UP000281553">
    <property type="component" value="Unassembled WGS sequence"/>
</dbReference>
<keyword evidence="3" id="KW-1185">Reference proteome</keyword>
<evidence type="ECO:0000259" key="1">
    <source>
        <dbReference type="Pfam" id="PF00078"/>
    </source>
</evidence>
<reference evidence="2 3" key="1">
    <citation type="submission" date="2018-11" db="EMBL/GenBank/DDBJ databases">
        <authorList>
            <consortium name="Pathogen Informatics"/>
        </authorList>
    </citation>
    <scope>NUCLEOTIDE SEQUENCE [LARGE SCALE GENOMIC DNA]</scope>
</reference>
<feature type="non-terminal residue" evidence="2">
    <location>
        <position position="257"/>
    </location>
</feature>
<name>A0A3P6QAF9_DIBLA</name>
<evidence type="ECO:0000313" key="2">
    <source>
        <dbReference type="EMBL" id="VDK42467.1"/>
    </source>
</evidence>
<protein>
    <recommendedName>
        <fullName evidence="1">Reverse transcriptase domain-containing protein</fullName>
    </recommendedName>
</protein>
<dbReference type="OrthoDB" id="413835at2759"/>
<sequence length="257" mass="29255">MEYILVRLRDQQNVLMTREVPIADEWTDRRLVISKMKIRLYPRRRPQAFDMVNRTGLWKVMQNFGCAERLAHMVCRLHGGMMACVPDDGMVSEAFAVTNGVKQRCVLVPNLFSHMFSVILIRMQVPKHVSMTTVHDLLFAGDCALNTTTEADMQRSMELFAAGCANFGLKMNTDKTVFMHQLPPGADYNAPRINVNGAELSTLSRNSRIDDDVARQISKASQSFDRLQVSVWNRHVLQLPRKLKAYKAVVPTTLLCR</sequence>
<feature type="domain" description="Reverse transcriptase" evidence="1">
    <location>
        <begin position="47"/>
        <end position="180"/>
    </location>
</feature>
<dbReference type="PANTHER" id="PTHR47027:SF26">
    <property type="entry name" value="REVERSE TRANSCRIPTASE DOMAIN-CONTAINING PROTEIN"/>
    <property type="match status" value="1"/>
</dbReference>
<dbReference type="EMBL" id="UYRU01008508">
    <property type="protein sequence ID" value="VDK42467.1"/>
    <property type="molecule type" value="Genomic_DNA"/>
</dbReference>
<gene>
    <name evidence="2" type="ORF">DILT_LOCUS1319</name>
</gene>